<dbReference type="InterPro" id="IPR035906">
    <property type="entry name" value="MetI-like_sf"/>
</dbReference>
<keyword evidence="4 10" id="KW-0813">Transport</keyword>
<feature type="transmembrane region" description="Helical" evidence="10">
    <location>
        <begin position="88"/>
        <end position="108"/>
    </location>
</feature>
<dbReference type="Proteomes" id="UP000094609">
    <property type="component" value="Chromosome"/>
</dbReference>
<comment type="subcellular location">
    <subcellularLocation>
        <location evidence="2 10">Cell membrane</location>
        <topology evidence="2 10">Multi-pass membrane protein</topology>
    </subcellularLocation>
</comment>
<evidence type="ECO:0000256" key="3">
    <source>
        <dbReference type="ARBA" id="ARBA00007069"/>
    </source>
</evidence>
<feature type="transmembrane region" description="Helical" evidence="10">
    <location>
        <begin position="170"/>
        <end position="190"/>
    </location>
</feature>
<dbReference type="Gene3D" id="1.10.3720.10">
    <property type="entry name" value="MetI-like"/>
    <property type="match status" value="1"/>
</dbReference>
<dbReference type="GO" id="GO:0015098">
    <property type="term" value="F:molybdate ion transmembrane transporter activity"/>
    <property type="evidence" value="ECO:0007669"/>
    <property type="project" value="UniProtKB-UniRule"/>
</dbReference>
<feature type="transmembrane region" description="Helical" evidence="10">
    <location>
        <begin position="196"/>
        <end position="218"/>
    </location>
</feature>
<feature type="transmembrane region" description="Helical" evidence="10">
    <location>
        <begin position="12"/>
        <end position="37"/>
    </location>
</feature>
<gene>
    <name evidence="13" type="ORF">SHALO_2160</name>
</gene>
<sequence length="225" mass="24989">MDFEMVQVWHPLVLSLKTIGVVALLLVFLGIPLSYYLSKEELKYKWLLETLVTLPLIFPPIAIGFLLLLLLGKYGWIGSYFNAMGIRFIFDFNGLVTAGFVAALPLMVKPLQSAIELFPKTIKEAAYMGGRSRFYTFVFIILPCIKKSVVAALLIALARALGEVGITLMLGGNLIGKTDTISLAIYNAVFDGEYRLALLLCAILIVISLAVFTALHFFQKEEQFL</sequence>
<evidence type="ECO:0000256" key="11">
    <source>
        <dbReference type="RuleBase" id="RU365097"/>
    </source>
</evidence>
<evidence type="ECO:0000259" key="12">
    <source>
        <dbReference type="PROSITE" id="PS50928"/>
    </source>
</evidence>
<keyword evidence="5 11" id="KW-1003">Cell membrane</keyword>
<evidence type="ECO:0000256" key="2">
    <source>
        <dbReference type="ARBA" id="ARBA00004651"/>
    </source>
</evidence>
<keyword evidence="7 10" id="KW-0812">Transmembrane</keyword>
<dbReference type="PATRIC" id="fig|1193502.14.peg.2189"/>
<dbReference type="KEGG" id="shal:SHALO_2160"/>
<protein>
    <recommendedName>
        <fullName evidence="11">Molybdenum transport system permease</fullName>
    </recommendedName>
</protein>
<dbReference type="NCBIfam" id="TIGR02141">
    <property type="entry name" value="modB_ABC"/>
    <property type="match status" value="1"/>
</dbReference>
<name>A0A1D7TLQ9_9BACT</name>
<dbReference type="InterPro" id="IPR000515">
    <property type="entry name" value="MetI-like"/>
</dbReference>
<keyword evidence="8 10" id="KW-1133">Transmembrane helix</keyword>
<keyword evidence="6 11" id="KW-0500">Molybdenum</keyword>
<evidence type="ECO:0000256" key="10">
    <source>
        <dbReference type="RuleBase" id="RU363032"/>
    </source>
</evidence>
<dbReference type="PANTHER" id="PTHR30183">
    <property type="entry name" value="MOLYBDENUM TRANSPORT SYSTEM PERMEASE PROTEIN MODB"/>
    <property type="match status" value="1"/>
</dbReference>
<evidence type="ECO:0000256" key="1">
    <source>
        <dbReference type="ARBA" id="ARBA00002949"/>
    </source>
</evidence>
<evidence type="ECO:0000256" key="4">
    <source>
        <dbReference type="ARBA" id="ARBA00022448"/>
    </source>
</evidence>
<dbReference type="PANTHER" id="PTHR30183:SF3">
    <property type="entry name" value="MOLYBDENUM TRANSPORT SYSTEM PERMEASE PROTEIN MODB"/>
    <property type="match status" value="1"/>
</dbReference>
<dbReference type="STRING" id="1193502.SHALO_2160"/>
<dbReference type="EMBL" id="CP017111">
    <property type="protein sequence ID" value="AOO65922.1"/>
    <property type="molecule type" value="Genomic_DNA"/>
</dbReference>
<reference evidence="14" key="1">
    <citation type="submission" date="2016-08" db="EMBL/GenBank/DDBJ databases">
        <title>Complete genome sequence of the organohalide-respiring Epsilonproteobacterium Sulfurospirillum halorespirans.</title>
        <authorList>
            <person name="Goris T."/>
            <person name="Zimmermann J."/>
            <person name="Schenz B."/>
            <person name="Lemos M."/>
            <person name="Hackermueller J."/>
            <person name="Diekert G."/>
        </authorList>
    </citation>
    <scope>NUCLEOTIDE SEQUENCE [LARGE SCALE GENOMIC DNA]</scope>
    <source>
        <strain>DSM 13726</strain>
        <strain evidence="14">PCE-M2</strain>
    </source>
</reference>
<dbReference type="AlphaFoldDB" id="A0A1D7TLQ9"/>
<dbReference type="InterPro" id="IPR011867">
    <property type="entry name" value="ModB_ABC"/>
</dbReference>
<evidence type="ECO:0000313" key="13">
    <source>
        <dbReference type="EMBL" id="AOO65922.1"/>
    </source>
</evidence>
<feature type="transmembrane region" description="Helical" evidence="10">
    <location>
        <begin position="57"/>
        <end position="76"/>
    </location>
</feature>
<keyword evidence="9 10" id="KW-0472">Membrane</keyword>
<accession>A0A1D7TLQ9</accession>
<evidence type="ECO:0000256" key="8">
    <source>
        <dbReference type="ARBA" id="ARBA00022989"/>
    </source>
</evidence>
<organism evidence="13 14">
    <name type="scientific">Sulfurospirillum halorespirans DSM 13726</name>
    <dbReference type="NCBI Taxonomy" id="1193502"/>
    <lineage>
        <taxon>Bacteria</taxon>
        <taxon>Pseudomonadati</taxon>
        <taxon>Campylobacterota</taxon>
        <taxon>Epsilonproteobacteria</taxon>
        <taxon>Campylobacterales</taxon>
        <taxon>Sulfurospirillaceae</taxon>
        <taxon>Sulfurospirillum</taxon>
    </lineage>
</organism>
<dbReference type="GO" id="GO:0005886">
    <property type="term" value="C:plasma membrane"/>
    <property type="evidence" value="ECO:0007669"/>
    <property type="project" value="UniProtKB-SubCell"/>
</dbReference>
<dbReference type="PROSITE" id="PS50928">
    <property type="entry name" value="ABC_TM1"/>
    <property type="match status" value="1"/>
</dbReference>
<dbReference type="SUPFAM" id="SSF161098">
    <property type="entry name" value="MetI-like"/>
    <property type="match status" value="1"/>
</dbReference>
<evidence type="ECO:0000256" key="7">
    <source>
        <dbReference type="ARBA" id="ARBA00022692"/>
    </source>
</evidence>
<proteinExistence type="inferred from homology"/>
<evidence type="ECO:0000256" key="5">
    <source>
        <dbReference type="ARBA" id="ARBA00022475"/>
    </source>
</evidence>
<dbReference type="Pfam" id="PF00528">
    <property type="entry name" value="BPD_transp_1"/>
    <property type="match status" value="1"/>
</dbReference>
<evidence type="ECO:0000313" key="14">
    <source>
        <dbReference type="Proteomes" id="UP000094609"/>
    </source>
</evidence>
<evidence type="ECO:0000256" key="6">
    <source>
        <dbReference type="ARBA" id="ARBA00022505"/>
    </source>
</evidence>
<comment type="similarity">
    <text evidence="3 11">Belongs to the binding-protein-dependent transport system permease family. CysTW subfamily.</text>
</comment>
<feature type="domain" description="ABC transmembrane type-1" evidence="12">
    <location>
        <begin position="12"/>
        <end position="215"/>
    </location>
</feature>
<keyword evidence="14" id="KW-1185">Reference proteome</keyword>
<dbReference type="CDD" id="cd06261">
    <property type="entry name" value="TM_PBP2"/>
    <property type="match status" value="1"/>
</dbReference>
<feature type="transmembrane region" description="Helical" evidence="10">
    <location>
        <begin position="134"/>
        <end position="158"/>
    </location>
</feature>
<evidence type="ECO:0000256" key="9">
    <source>
        <dbReference type="ARBA" id="ARBA00023136"/>
    </source>
</evidence>
<comment type="function">
    <text evidence="1 11">Part of the binding-protein-dependent transport system for molybdenum; probably responsible for the translocation of the substrate across the membrane.</text>
</comment>